<evidence type="ECO:0000313" key="2">
    <source>
        <dbReference type="EMBL" id="RLJ91219.1"/>
    </source>
</evidence>
<keyword evidence="1" id="KW-0472">Membrane</keyword>
<gene>
    <name evidence="2" type="ORF">DFR62_1377</name>
</gene>
<dbReference type="EMBL" id="RCCP01000001">
    <property type="protein sequence ID" value="RLJ91219.1"/>
    <property type="molecule type" value="Genomic_DNA"/>
</dbReference>
<feature type="transmembrane region" description="Helical" evidence="1">
    <location>
        <begin position="109"/>
        <end position="128"/>
    </location>
</feature>
<reference evidence="2 3" key="1">
    <citation type="submission" date="2018-10" db="EMBL/GenBank/DDBJ databases">
        <title>Genomic Encyclopedia of Type Strains, Phase IV (KMG-IV): sequencing the most valuable type-strain genomes for metagenomic binning, comparative biology and taxonomic classification.</title>
        <authorList>
            <person name="Goeker M."/>
        </authorList>
    </citation>
    <scope>NUCLEOTIDE SEQUENCE [LARGE SCALE GENOMIC DNA]</scope>
    <source>
        <strain evidence="2 3">DSM 20549</strain>
    </source>
</reference>
<dbReference type="Pfam" id="PF13789">
    <property type="entry name" value="DUF4181"/>
    <property type="match status" value="1"/>
</dbReference>
<evidence type="ECO:0000256" key="1">
    <source>
        <dbReference type="SAM" id="Phobius"/>
    </source>
</evidence>
<feature type="transmembrane region" description="Helical" evidence="1">
    <location>
        <begin position="53"/>
        <end position="70"/>
    </location>
</feature>
<comment type="caution">
    <text evidence="2">The sequence shown here is derived from an EMBL/GenBank/DDBJ whole genome shotgun (WGS) entry which is preliminary data.</text>
</comment>
<dbReference type="InterPro" id="IPR025441">
    <property type="entry name" value="DUF4181"/>
</dbReference>
<dbReference type="Proteomes" id="UP000280791">
    <property type="component" value="Unassembled WGS sequence"/>
</dbReference>
<accession>A0A497YKN9</accession>
<sequence length="135" mass="16289">MFWLEIGLVILTMFLLSSLINFILGKLLNIEKEKKELFSFDFANERHRKIDQWIRWGWMLVSILVIYLVLYRELPVTLYLMLFIAWMTTDASIRAYFQWKHSEQPKQAILTLSEMAVWVSTVTFIIYFDVFNFFT</sequence>
<proteinExistence type="predicted"/>
<keyword evidence="1" id="KW-1133">Transmembrane helix</keyword>
<evidence type="ECO:0000313" key="3">
    <source>
        <dbReference type="Proteomes" id="UP000280791"/>
    </source>
</evidence>
<keyword evidence="3" id="KW-1185">Reference proteome</keyword>
<keyword evidence="1" id="KW-0812">Transmembrane</keyword>
<feature type="transmembrane region" description="Helical" evidence="1">
    <location>
        <begin position="6"/>
        <end position="25"/>
    </location>
</feature>
<dbReference type="RefSeq" id="WP_158290821.1">
    <property type="nucleotide sequence ID" value="NZ_QBEW01000050.1"/>
</dbReference>
<feature type="transmembrane region" description="Helical" evidence="1">
    <location>
        <begin position="76"/>
        <end position="97"/>
    </location>
</feature>
<organism evidence="2 3">
    <name type="scientific">Planococcus citreus</name>
    <dbReference type="NCBI Taxonomy" id="1373"/>
    <lineage>
        <taxon>Bacteria</taxon>
        <taxon>Bacillati</taxon>
        <taxon>Bacillota</taxon>
        <taxon>Bacilli</taxon>
        <taxon>Bacillales</taxon>
        <taxon>Caryophanaceae</taxon>
        <taxon>Planococcus</taxon>
    </lineage>
</organism>
<name>A0A497YKN9_9BACL</name>
<protein>
    <submittedName>
        <fullName evidence="2">Uncharacterized protein DUF4181</fullName>
    </submittedName>
</protein>
<dbReference type="AlphaFoldDB" id="A0A497YKN9"/>